<keyword evidence="1" id="KW-0472">Membrane</keyword>
<accession>A0A0F9LWZ8</accession>
<protein>
    <submittedName>
        <fullName evidence="2">Uncharacterized protein</fullName>
    </submittedName>
</protein>
<dbReference type="EMBL" id="LAZR01010091">
    <property type="protein sequence ID" value="KKM68870.1"/>
    <property type="molecule type" value="Genomic_DNA"/>
</dbReference>
<evidence type="ECO:0000313" key="2">
    <source>
        <dbReference type="EMBL" id="KKM68870.1"/>
    </source>
</evidence>
<keyword evidence="1" id="KW-0812">Transmembrane</keyword>
<reference evidence="2" key="1">
    <citation type="journal article" date="2015" name="Nature">
        <title>Complex archaea that bridge the gap between prokaryotes and eukaryotes.</title>
        <authorList>
            <person name="Spang A."/>
            <person name="Saw J.H."/>
            <person name="Jorgensen S.L."/>
            <person name="Zaremba-Niedzwiedzka K."/>
            <person name="Martijn J."/>
            <person name="Lind A.E."/>
            <person name="van Eijk R."/>
            <person name="Schleper C."/>
            <person name="Guy L."/>
            <person name="Ettema T.J."/>
        </authorList>
    </citation>
    <scope>NUCLEOTIDE SEQUENCE</scope>
</reference>
<gene>
    <name evidence="2" type="ORF">LCGC14_1456530</name>
</gene>
<organism evidence="2">
    <name type="scientific">marine sediment metagenome</name>
    <dbReference type="NCBI Taxonomy" id="412755"/>
    <lineage>
        <taxon>unclassified sequences</taxon>
        <taxon>metagenomes</taxon>
        <taxon>ecological metagenomes</taxon>
    </lineage>
</organism>
<feature type="non-terminal residue" evidence="2">
    <location>
        <position position="1"/>
    </location>
</feature>
<proteinExistence type="predicted"/>
<keyword evidence="1" id="KW-1133">Transmembrane helix</keyword>
<feature type="transmembrane region" description="Helical" evidence="1">
    <location>
        <begin position="6"/>
        <end position="23"/>
    </location>
</feature>
<dbReference type="AlphaFoldDB" id="A0A0F9LWZ8"/>
<evidence type="ECO:0000256" key="1">
    <source>
        <dbReference type="SAM" id="Phobius"/>
    </source>
</evidence>
<name>A0A0F9LWZ8_9ZZZZ</name>
<sequence length="46" mass="5304">YIDKHSIFIPSVFFSSSLINFILKSLTNKFKKKNLIIKNQIVYGGV</sequence>
<comment type="caution">
    <text evidence="2">The sequence shown here is derived from an EMBL/GenBank/DDBJ whole genome shotgun (WGS) entry which is preliminary data.</text>
</comment>